<evidence type="ECO:0000313" key="4">
    <source>
        <dbReference type="Proteomes" id="UP000242188"/>
    </source>
</evidence>
<name>A0A210PRG2_MIZYE</name>
<feature type="region of interest" description="Disordered" evidence="2">
    <location>
        <begin position="123"/>
        <end position="142"/>
    </location>
</feature>
<dbReference type="OrthoDB" id="428577at2759"/>
<dbReference type="GO" id="GO:0042446">
    <property type="term" value="P:hormone biosynthetic process"/>
    <property type="evidence" value="ECO:0007669"/>
    <property type="project" value="UniProtKB-KW"/>
</dbReference>
<gene>
    <name evidence="3" type="ORF">KP79_PYT15132</name>
</gene>
<comment type="similarity">
    <text evidence="1">Belongs to the iodothyronine deiodinase family.</text>
</comment>
<dbReference type="GO" id="GO:0004800">
    <property type="term" value="F:thyroxine 5'-deiodinase activity"/>
    <property type="evidence" value="ECO:0007669"/>
    <property type="project" value="InterPro"/>
</dbReference>
<accession>A0A210PRG2</accession>
<evidence type="ECO:0000256" key="2">
    <source>
        <dbReference type="SAM" id="MobiDB-lite"/>
    </source>
</evidence>
<dbReference type="AlphaFoldDB" id="A0A210PRG2"/>
<comment type="function">
    <text evidence="1">Responsible for the deiodination of T4 (3,5,3',5'-tetraiodothyronine).</text>
</comment>
<evidence type="ECO:0000256" key="1">
    <source>
        <dbReference type="RuleBase" id="RU000676"/>
    </source>
</evidence>
<protein>
    <recommendedName>
        <fullName evidence="1">Iodothyronine deiodinase</fullName>
    </recommendedName>
</protein>
<organism evidence="3 4">
    <name type="scientific">Mizuhopecten yessoensis</name>
    <name type="common">Japanese scallop</name>
    <name type="synonym">Patinopecten yessoensis</name>
    <dbReference type="NCBI Taxonomy" id="6573"/>
    <lineage>
        <taxon>Eukaryota</taxon>
        <taxon>Metazoa</taxon>
        <taxon>Spiralia</taxon>
        <taxon>Lophotrochozoa</taxon>
        <taxon>Mollusca</taxon>
        <taxon>Bivalvia</taxon>
        <taxon>Autobranchia</taxon>
        <taxon>Pteriomorphia</taxon>
        <taxon>Pectinida</taxon>
        <taxon>Pectinoidea</taxon>
        <taxon>Pectinidae</taxon>
        <taxon>Mizuhopecten</taxon>
    </lineage>
</organism>
<dbReference type="Proteomes" id="UP000242188">
    <property type="component" value="Unassembled WGS sequence"/>
</dbReference>
<keyword evidence="1" id="KW-0560">Oxidoreductase</keyword>
<feature type="compositionally biased region" description="Basic and acidic residues" evidence="2">
    <location>
        <begin position="130"/>
        <end position="142"/>
    </location>
</feature>
<dbReference type="Pfam" id="PF00837">
    <property type="entry name" value="T4_deiodinase"/>
    <property type="match status" value="1"/>
</dbReference>
<dbReference type="EMBL" id="NEDP02005548">
    <property type="protein sequence ID" value="OWF39026.1"/>
    <property type="molecule type" value="Genomic_DNA"/>
</dbReference>
<dbReference type="PANTHER" id="PTHR11781:SF22">
    <property type="entry name" value="TYPE I IODOTHYRONINE DEIODINASE"/>
    <property type="match status" value="1"/>
</dbReference>
<keyword evidence="4" id="KW-1185">Reference proteome</keyword>
<evidence type="ECO:0000313" key="3">
    <source>
        <dbReference type="EMBL" id="OWF39026.1"/>
    </source>
</evidence>
<dbReference type="GO" id="GO:0042403">
    <property type="term" value="P:thyroid hormone metabolic process"/>
    <property type="evidence" value="ECO:0007669"/>
    <property type="project" value="TreeGrafter"/>
</dbReference>
<dbReference type="Gene3D" id="3.40.30.10">
    <property type="entry name" value="Glutaredoxin"/>
    <property type="match status" value="1"/>
</dbReference>
<reference evidence="3 4" key="1">
    <citation type="journal article" date="2017" name="Nat. Ecol. Evol.">
        <title>Scallop genome provides insights into evolution of bilaterian karyotype and development.</title>
        <authorList>
            <person name="Wang S."/>
            <person name="Zhang J."/>
            <person name="Jiao W."/>
            <person name="Li J."/>
            <person name="Xun X."/>
            <person name="Sun Y."/>
            <person name="Guo X."/>
            <person name="Huan P."/>
            <person name="Dong B."/>
            <person name="Zhang L."/>
            <person name="Hu X."/>
            <person name="Sun X."/>
            <person name="Wang J."/>
            <person name="Zhao C."/>
            <person name="Wang Y."/>
            <person name="Wang D."/>
            <person name="Huang X."/>
            <person name="Wang R."/>
            <person name="Lv J."/>
            <person name="Li Y."/>
            <person name="Zhang Z."/>
            <person name="Liu B."/>
            <person name="Lu W."/>
            <person name="Hui Y."/>
            <person name="Liang J."/>
            <person name="Zhou Z."/>
            <person name="Hou R."/>
            <person name="Li X."/>
            <person name="Liu Y."/>
            <person name="Li H."/>
            <person name="Ning X."/>
            <person name="Lin Y."/>
            <person name="Zhao L."/>
            <person name="Xing Q."/>
            <person name="Dou J."/>
            <person name="Li Y."/>
            <person name="Mao J."/>
            <person name="Guo H."/>
            <person name="Dou H."/>
            <person name="Li T."/>
            <person name="Mu C."/>
            <person name="Jiang W."/>
            <person name="Fu Q."/>
            <person name="Fu X."/>
            <person name="Miao Y."/>
            <person name="Liu J."/>
            <person name="Yu Q."/>
            <person name="Li R."/>
            <person name="Liao H."/>
            <person name="Li X."/>
            <person name="Kong Y."/>
            <person name="Jiang Z."/>
            <person name="Chourrout D."/>
            <person name="Li R."/>
            <person name="Bao Z."/>
        </authorList>
    </citation>
    <scope>NUCLEOTIDE SEQUENCE [LARGE SCALE GENOMIC DNA]</scope>
    <source>
        <strain evidence="3 4">PY_sf001</strain>
    </source>
</reference>
<keyword evidence="1" id="KW-0712">Selenocysteine</keyword>
<proteinExistence type="inferred from homology"/>
<sequence>MTSLDHFKSLVREFHDVADFLIIYIQEAHPLDEWNITGHQYSHLRQHVNLQERVTAASLLDSHVLPCPIAVDPMDNKATLLYSAVPKRLYVIQEGVVRYAGGMGTHRYRLKHIDHWLQKYKKSQATHANQNDEDKIENDKLD</sequence>
<dbReference type="InterPro" id="IPR000643">
    <property type="entry name" value="Iodothyronine_deiodinase"/>
</dbReference>
<keyword evidence="1" id="KW-0893">Thyroid hormones biosynthesis</keyword>
<comment type="caution">
    <text evidence="3">The sequence shown here is derived from an EMBL/GenBank/DDBJ whole genome shotgun (WGS) entry which is preliminary data.</text>
</comment>
<dbReference type="PANTHER" id="PTHR11781">
    <property type="entry name" value="IODOTHYRONINE DEIODINASE"/>
    <property type="match status" value="1"/>
</dbReference>